<dbReference type="EMBL" id="QAAD01000002">
    <property type="protein sequence ID" value="PTN10292.1"/>
    <property type="molecule type" value="Genomic_DNA"/>
</dbReference>
<name>A0A2T5C5Y5_9BACT</name>
<feature type="transmembrane region" description="Helical" evidence="1">
    <location>
        <begin position="162"/>
        <end position="190"/>
    </location>
</feature>
<keyword evidence="1" id="KW-0472">Membrane</keyword>
<feature type="transmembrane region" description="Helical" evidence="1">
    <location>
        <begin position="261"/>
        <end position="278"/>
    </location>
</feature>
<organism evidence="2 3">
    <name type="scientific">Mangrovibacterium marinum</name>
    <dbReference type="NCBI Taxonomy" id="1639118"/>
    <lineage>
        <taxon>Bacteria</taxon>
        <taxon>Pseudomonadati</taxon>
        <taxon>Bacteroidota</taxon>
        <taxon>Bacteroidia</taxon>
        <taxon>Marinilabiliales</taxon>
        <taxon>Prolixibacteraceae</taxon>
        <taxon>Mangrovibacterium</taxon>
    </lineage>
</organism>
<dbReference type="RefSeq" id="WP_146161414.1">
    <property type="nucleotide sequence ID" value="NZ_OY782574.1"/>
</dbReference>
<keyword evidence="1" id="KW-1133">Transmembrane helix</keyword>
<evidence type="ECO:0000313" key="3">
    <source>
        <dbReference type="Proteomes" id="UP000243525"/>
    </source>
</evidence>
<feature type="transmembrane region" description="Helical" evidence="1">
    <location>
        <begin position="131"/>
        <end position="150"/>
    </location>
</feature>
<accession>A0A2T5C5Y5</accession>
<reference evidence="2 3" key="1">
    <citation type="submission" date="2018-04" db="EMBL/GenBank/DDBJ databases">
        <title>Genomic Encyclopedia of Archaeal and Bacterial Type Strains, Phase II (KMG-II): from individual species to whole genera.</title>
        <authorList>
            <person name="Goeker M."/>
        </authorList>
    </citation>
    <scope>NUCLEOTIDE SEQUENCE [LARGE SCALE GENOMIC DNA]</scope>
    <source>
        <strain evidence="2 3">DSM 28823</strain>
    </source>
</reference>
<dbReference type="Proteomes" id="UP000243525">
    <property type="component" value="Unassembled WGS sequence"/>
</dbReference>
<feature type="transmembrane region" description="Helical" evidence="1">
    <location>
        <begin position="202"/>
        <end position="219"/>
    </location>
</feature>
<keyword evidence="1" id="KW-0812">Transmembrane</keyword>
<feature type="transmembrane region" description="Helical" evidence="1">
    <location>
        <begin position="107"/>
        <end position="125"/>
    </location>
</feature>
<comment type="caution">
    <text evidence="2">The sequence shown here is derived from an EMBL/GenBank/DDBJ whole genome shotgun (WGS) entry which is preliminary data.</text>
</comment>
<feature type="transmembrane region" description="Helical" evidence="1">
    <location>
        <begin position="284"/>
        <end position="303"/>
    </location>
</feature>
<feature type="transmembrane region" description="Helical" evidence="1">
    <location>
        <begin position="73"/>
        <end position="95"/>
    </location>
</feature>
<feature type="transmembrane region" description="Helical" evidence="1">
    <location>
        <begin position="340"/>
        <end position="361"/>
    </location>
</feature>
<gene>
    <name evidence="2" type="ORF">C8N47_102277</name>
</gene>
<evidence type="ECO:0008006" key="4">
    <source>
        <dbReference type="Google" id="ProtNLM"/>
    </source>
</evidence>
<protein>
    <recommendedName>
        <fullName evidence="4">Dolichyl-phosphate-mannose-protein mannosyltransferase</fullName>
    </recommendedName>
</protein>
<evidence type="ECO:0000313" key="2">
    <source>
        <dbReference type="EMBL" id="PTN10292.1"/>
    </source>
</evidence>
<sequence>MDLINRRDWFKIVGVLFFLGLAGMALSDAKSRILITDPAYYLFNIINRESFFEAHGRLTAIFSQLLVVGGVKIQLPLVCLVPLYSVSFVLIRVCYFFVATSVFKNRTAGFTIIAVTALGVAHSYFRPTSESSIALLNSCLLYAWLNFYDCRWQKAKMRSWRLVLGTFVFVLFGYFTHSIAYFSLLFVIGFFSVESHKLKTSYPYLAFALTLAVFFWHILNVDSSVEHQSLYHNAFNNPLKLIGDLADYYPVRFFIKRMNDLYFPLLVMLLISLSLLVVRRRYLLCFLLVFAFAVYFVVTSAAFKQGDADMQMEKIFLPLVFFVALSFGSLLNIGETRLSMYLLSGSTMLIAIVFFFEVGMVRSVYQGRIQYQVELIEHVKQNKERKWVITPDKIDTERMMFSWANGVESLLLSAMMNSDQAVTIFVENKSERLDQEMGKTDSFLAAPFYLSYGQSQLNRFYFNLPNQAYVFWPE</sequence>
<feature type="transmembrane region" description="Helical" evidence="1">
    <location>
        <begin position="315"/>
        <end position="334"/>
    </location>
</feature>
<keyword evidence="3" id="KW-1185">Reference proteome</keyword>
<proteinExistence type="predicted"/>
<dbReference type="AlphaFoldDB" id="A0A2T5C5Y5"/>
<evidence type="ECO:0000256" key="1">
    <source>
        <dbReference type="SAM" id="Phobius"/>
    </source>
</evidence>